<name>A0ABY4TJT1_9FIRM</name>
<organism evidence="2 3">
    <name type="scientific">Peptoniphilus genitalis</name>
    <dbReference type="NCBI Taxonomy" id="3036303"/>
    <lineage>
        <taxon>Bacteria</taxon>
        <taxon>Bacillati</taxon>
        <taxon>Bacillota</taxon>
        <taxon>Tissierellia</taxon>
        <taxon>Tissierellales</taxon>
        <taxon>Peptoniphilaceae</taxon>
        <taxon>Peptoniphilus</taxon>
    </lineage>
</organism>
<evidence type="ECO:0000313" key="3">
    <source>
        <dbReference type="Proteomes" id="UP001056218"/>
    </source>
</evidence>
<protein>
    <submittedName>
        <fullName evidence="2">Uncharacterized protein</fullName>
    </submittedName>
</protein>
<keyword evidence="3" id="KW-1185">Reference proteome</keyword>
<feature type="compositionally biased region" description="Basic and acidic residues" evidence="1">
    <location>
        <begin position="34"/>
        <end position="47"/>
    </location>
</feature>
<gene>
    <name evidence="2" type="ORF">M9426_05460</name>
</gene>
<dbReference type="RefSeq" id="WP_250341570.1">
    <property type="nucleotide sequence ID" value="NZ_CP097885.1"/>
</dbReference>
<dbReference type="Proteomes" id="UP001056218">
    <property type="component" value="Chromosome"/>
</dbReference>
<feature type="region of interest" description="Disordered" evidence="1">
    <location>
        <begin position="34"/>
        <end position="54"/>
    </location>
</feature>
<sequence length="74" mass="8787">MEKNTEKTKRYFIFSLSYNPYWMWNYNEAEVNKQEETTTNVEEKENSTETTTTDESVKIGVIGSSKVWEHVKVK</sequence>
<evidence type="ECO:0000313" key="2">
    <source>
        <dbReference type="EMBL" id="URN40700.1"/>
    </source>
</evidence>
<dbReference type="EMBL" id="CP097885">
    <property type="protein sequence ID" value="URN40700.1"/>
    <property type="molecule type" value="Genomic_DNA"/>
</dbReference>
<proteinExistence type="predicted"/>
<accession>A0ABY4TJT1</accession>
<evidence type="ECO:0000256" key="1">
    <source>
        <dbReference type="SAM" id="MobiDB-lite"/>
    </source>
</evidence>
<reference evidence="2 3" key="1">
    <citation type="submission" date="2022-05" db="EMBL/GenBank/DDBJ databases">
        <title>Identification of Peptoniphilus vaginalis-like Bacteria, Peptoniphilus septimus sp. nov. from Blood Cultures in a Cervical Cancer Patient receiving Chemotherapy: Case and Implications.</title>
        <authorList>
            <person name="Zhan X.-Y."/>
        </authorList>
    </citation>
    <scope>NUCLEOTIDE SEQUENCE [LARGE SCALE GENOMIC DNA]</scope>
    <source>
        <strain evidence="2 3">SAHP1</strain>
    </source>
</reference>